<reference evidence="1 2" key="1">
    <citation type="submission" date="2024-04" db="EMBL/GenBank/DDBJ databases">
        <authorList>
            <person name="Waldvogel A.-M."/>
            <person name="Schoenle A."/>
        </authorList>
    </citation>
    <scope>NUCLEOTIDE SEQUENCE [LARGE SCALE GENOMIC DNA]</scope>
</reference>
<sequence>MCPCAVVDLTEHRAHRLNLTICRHQPLLFREPHRTKHGQADVTVNCHFPSLPQTQLCVQGRVCRLSSAFTSGYAERHLEQCLGCTTNSRMAQHMGAHPKPHLMFGEVPHRFECVLYGGVLDVGTAQRRKSRRKVGVWRKLRGVVPYGSK</sequence>
<proteinExistence type="predicted"/>
<dbReference type="AlphaFoldDB" id="A0AAV2L959"/>
<dbReference type="EMBL" id="OZ035843">
    <property type="protein sequence ID" value="CAL1596760.1"/>
    <property type="molecule type" value="Genomic_DNA"/>
</dbReference>
<evidence type="ECO:0000313" key="1">
    <source>
        <dbReference type="EMBL" id="CAL1596760.1"/>
    </source>
</evidence>
<accession>A0AAV2L959</accession>
<name>A0AAV2L959_KNICA</name>
<organism evidence="1 2">
    <name type="scientific">Knipowitschia caucasica</name>
    <name type="common">Caucasian dwarf goby</name>
    <name type="synonym">Pomatoschistus caucasicus</name>
    <dbReference type="NCBI Taxonomy" id="637954"/>
    <lineage>
        <taxon>Eukaryota</taxon>
        <taxon>Metazoa</taxon>
        <taxon>Chordata</taxon>
        <taxon>Craniata</taxon>
        <taxon>Vertebrata</taxon>
        <taxon>Euteleostomi</taxon>
        <taxon>Actinopterygii</taxon>
        <taxon>Neopterygii</taxon>
        <taxon>Teleostei</taxon>
        <taxon>Neoteleostei</taxon>
        <taxon>Acanthomorphata</taxon>
        <taxon>Gobiaria</taxon>
        <taxon>Gobiiformes</taxon>
        <taxon>Gobioidei</taxon>
        <taxon>Gobiidae</taxon>
        <taxon>Gobiinae</taxon>
        <taxon>Knipowitschia</taxon>
    </lineage>
</organism>
<dbReference type="Proteomes" id="UP001497482">
    <property type="component" value="Chromosome 21"/>
</dbReference>
<evidence type="ECO:0000313" key="2">
    <source>
        <dbReference type="Proteomes" id="UP001497482"/>
    </source>
</evidence>
<keyword evidence="2" id="KW-1185">Reference proteome</keyword>
<gene>
    <name evidence="1" type="ORF">KC01_LOCUS25385</name>
</gene>
<protein>
    <submittedName>
        <fullName evidence="1">Uncharacterized protein</fullName>
    </submittedName>
</protein>